<protein>
    <recommendedName>
        <fullName evidence="1">F-box domain-containing protein</fullName>
    </recommendedName>
</protein>
<dbReference type="InterPro" id="IPR001810">
    <property type="entry name" value="F-box_dom"/>
</dbReference>
<dbReference type="AlphaFoldDB" id="A0A0D2PNQ8"/>
<dbReference type="SUPFAM" id="SSF81383">
    <property type="entry name" value="F-box domain"/>
    <property type="match status" value="1"/>
</dbReference>
<accession>A0A0D2PNQ8</accession>
<dbReference type="InterPro" id="IPR036047">
    <property type="entry name" value="F-box-like_dom_sf"/>
</dbReference>
<dbReference type="Pfam" id="PF12937">
    <property type="entry name" value="F-box-like"/>
    <property type="match status" value="1"/>
</dbReference>
<keyword evidence="3" id="KW-1185">Reference proteome</keyword>
<dbReference type="OrthoDB" id="2532648at2759"/>
<evidence type="ECO:0000313" key="3">
    <source>
        <dbReference type="Proteomes" id="UP000054270"/>
    </source>
</evidence>
<dbReference type="OMA" id="HRVWHRS"/>
<dbReference type="STRING" id="945553.A0A0D2PNQ8"/>
<dbReference type="EMBL" id="KN817518">
    <property type="protein sequence ID" value="KJA29831.1"/>
    <property type="molecule type" value="Genomic_DNA"/>
</dbReference>
<organism evidence="2 3">
    <name type="scientific">Hypholoma sublateritium (strain FD-334 SS-4)</name>
    <dbReference type="NCBI Taxonomy" id="945553"/>
    <lineage>
        <taxon>Eukaryota</taxon>
        <taxon>Fungi</taxon>
        <taxon>Dikarya</taxon>
        <taxon>Basidiomycota</taxon>
        <taxon>Agaricomycotina</taxon>
        <taxon>Agaricomycetes</taxon>
        <taxon>Agaricomycetidae</taxon>
        <taxon>Agaricales</taxon>
        <taxon>Agaricineae</taxon>
        <taxon>Strophariaceae</taxon>
        <taxon>Hypholoma</taxon>
    </lineage>
</organism>
<dbReference type="Gene3D" id="1.20.1280.50">
    <property type="match status" value="1"/>
</dbReference>
<sequence length="375" mass="43014">MFFESLPVELIAEILGELDLESLIMMSQLSKRFCLVASDPSLNPWRRPIKRNLSNSSYEKELKHLSVRTTVPRHNWVEILASASPSFILYEATLPHLQASEWEDCFKRRFLPSWVKWKKESSWKEAYLKMLHRIWHRSTSSCTADESWTKYIVLNRSGSANELEASSRNFNPMVVFNEIKLQSNLSHLETRIRLVLQLADVRILAFGTLTKPRTNLTVNPNARIFLNPPGIMPDSQNSPYYPVPKPFTVVDDHGIYPLSATTMPAFLLNNYHNPSSAYTRLSHPQPSYTHHNYPLFTPGGYDLRWAGYEDIDKHGLHWVGGLMIIAQLLGPSRDFENAAFAGHQYASFDWNDLLAISPWMEEFITQKIDGPGLGH</sequence>
<dbReference type="Proteomes" id="UP000054270">
    <property type="component" value="Unassembled WGS sequence"/>
</dbReference>
<evidence type="ECO:0000259" key="1">
    <source>
        <dbReference type="PROSITE" id="PS50181"/>
    </source>
</evidence>
<feature type="domain" description="F-box" evidence="1">
    <location>
        <begin position="1"/>
        <end position="48"/>
    </location>
</feature>
<gene>
    <name evidence="2" type="ORF">HYPSUDRAFT_60677</name>
</gene>
<reference evidence="3" key="1">
    <citation type="submission" date="2014-04" db="EMBL/GenBank/DDBJ databases">
        <title>Evolutionary Origins and Diversification of the Mycorrhizal Mutualists.</title>
        <authorList>
            <consortium name="DOE Joint Genome Institute"/>
            <consortium name="Mycorrhizal Genomics Consortium"/>
            <person name="Kohler A."/>
            <person name="Kuo A."/>
            <person name="Nagy L.G."/>
            <person name="Floudas D."/>
            <person name="Copeland A."/>
            <person name="Barry K.W."/>
            <person name="Cichocki N."/>
            <person name="Veneault-Fourrey C."/>
            <person name="LaButti K."/>
            <person name="Lindquist E.A."/>
            <person name="Lipzen A."/>
            <person name="Lundell T."/>
            <person name="Morin E."/>
            <person name="Murat C."/>
            <person name="Riley R."/>
            <person name="Ohm R."/>
            <person name="Sun H."/>
            <person name="Tunlid A."/>
            <person name="Henrissat B."/>
            <person name="Grigoriev I.V."/>
            <person name="Hibbett D.S."/>
            <person name="Martin F."/>
        </authorList>
    </citation>
    <scope>NUCLEOTIDE SEQUENCE [LARGE SCALE GENOMIC DNA]</scope>
    <source>
        <strain evidence="3">FD-334 SS-4</strain>
    </source>
</reference>
<evidence type="ECO:0000313" key="2">
    <source>
        <dbReference type="EMBL" id="KJA29831.1"/>
    </source>
</evidence>
<proteinExistence type="predicted"/>
<dbReference type="PROSITE" id="PS50181">
    <property type="entry name" value="FBOX"/>
    <property type="match status" value="1"/>
</dbReference>
<name>A0A0D2PNQ8_HYPSF</name>